<keyword evidence="1" id="KW-0812">Transmembrane</keyword>
<keyword evidence="1" id="KW-0472">Membrane</keyword>
<dbReference type="RefSeq" id="WP_103904058.1">
    <property type="nucleotide sequence ID" value="NZ_PQWB01000116.1"/>
</dbReference>
<dbReference type="AlphaFoldDB" id="A0A2S5DBW8"/>
<protein>
    <submittedName>
        <fullName evidence="2">Uncharacterized protein</fullName>
    </submittedName>
</protein>
<comment type="caution">
    <text evidence="2">The sequence shown here is derived from an EMBL/GenBank/DDBJ whole genome shotgun (WGS) entry which is preliminary data.</text>
</comment>
<dbReference type="Proteomes" id="UP000237082">
    <property type="component" value="Unassembled WGS sequence"/>
</dbReference>
<feature type="transmembrane region" description="Helical" evidence="1">
    <location>
        <begin position="340"/>
        <end position="360"/>
    </location>
</feature>
<evidence type="ECO:0000313" key="3">
    <source>
        <dbReference type="Proteomes" id="UP000237082"/>
    </source>
</evidence>
<sequence>MQAFVVPVLVAAFFADYLDAFGPLGPLLKLGMALTFLLVYLPSSLRLQRGSMGAAWLAAFCILYGLSRFSTLPSSMYELFKLSLPLVLVLGCINATYFRSIPVAPIALETRLRQALSIAMAINGALVLIQVALGNGPLSLLGVPADYFDSPEKAGRYSGLILNLPLWSAMLFTRLLLADARLFPLDAWQTSTLKKALLYFLLILSGQKYVILCAILYLLARATRGVRISLLALLIVCVPLLGSSQNSQIADRVKQSQLIMDVGVPALIAEADADAEYPQFRFLDLRVNSWLYAWANIQAHPFGRGIGTWGDFSASLNKTLAMPVTLSETQWGHLIVEQGIGALALIFFFSTPFLFAHSVMYANLRWLGFLVFAAGWFTMGSSDYLWFFCTYVLLFNLRGLQRLRSRQQAETIGAHLDE</sequence>
<evidence type="ECO:0000313" key="2">
    <source>
        <dbReference type="EMBL" id="POZ60563.1"/>
    </source>
</evidence>
<proteinExistence type="predicted"/>
<feature type="transmembrane region" description="Helical" evidence="1">
    <location>
        <begin position="225"/>
        <end position="242"/>
    </location>
</feature>
<dbReference type="OrthoDB" id="9822905at2"/>
<name>A0A2S5DBW8_9NEIS</name>
<accession>A0A2S5DBW8</accession>
<gene>
    <name evidence="2" type="ORF">C2I19_18250</name>
</gene>
<feature type="transmembrane region" description="Helical" evidence="1">
    <location>
        <begin position="53"/>
        <end position="70"/>
    </location>
</feature>
<feature type="transmembrane region" description="Helical" evidence="1">
    <location>
        <begin position="154"/>
        <end position="177"/>
    </location>
</feature>
<feature type="transmembrane region" description="Helical" evidence="1">
    <location>
        <begin position="82"/>
        <end position="108"/>
    </location>
</feature>
<reference evidence="3" key="1">
    <citation type="submission" date="2018-02" db="EMBL/GenBank/DDBJ databases">
        <authorList>
            <person name="O'Hara-Hanley K."/>
            <person name="Soby S."/>
        </authorList>
    </citation>
    <scope>NUCLEOTIDE SEQUENCE [LARGE SCALE GENOMIC DNA]</scope>
    <source>
        <strain evidence="3">MWU14-2602</strain>
    </source>
</reference>
<keyword evidence="3" id="KW-1185">Reference proteome</keyword>
<feature type="transmembrane region" description="Helical" evidence="1">
    <location>
        <begin position="197"/>
        <end position="219"/>
    </location>
</feature>
<keyword evidence="1" id="KW-1133">Transmembrane helix</keyword>
<feature type="transmembrane region" description="Helical" evidence="1">
    <location>
        <begin position="24"/>
        <end position="41"/>
    </location>
</feature>
<feature type="transmembrane region" description="Helical" evidence="1">
    <location>
        <begin position="366"/>
        <end position="397"/>
    </location>
</feature>
<evidence type="ECO:0000256" key="1">
    <source>
        <dbReference type="SAM" id="Phobius"/>
    </source>
</evidence>
<dbReference type="EMBL" id="PQWB01000116">
    <property type="protein sequence ID" value="POZ60563.1"/>
    <property type="molecule type" value="Genomic_DNA"/>
</dbReference>
<organism evidence="2 3">
    <name type="scientific">Chromobacterium alticapitis</name>
    <dbReference type="NCBI Taxonomy" id="2073169"/>
    <lineage>
        <taxon>Bacteria</taxon>
        <taxon>Pseudomonadati</taxon>
        <taxon>Pseudomonadota</taxon>
        <taxon>Betaproteobacteria</taxon>
        <taxon>Neisseriales</taxon>
        <taxon>Chromobacteriaceae</taxon>
        <taxon>Chromobacterium</taxon>
    </lineage>
</organism>
<feature type="transmembrane region" description="Helical" evidence="1">
    <location>
        <begin position="115"/>
        <end position="134"/>
    </location>
</feature>